<organism evidence="1 2">
    <name type="scientific">Ixodes persulcatus</name>
    <name type="common">Taiga tick</name>
    <dbReference type="NCBI Taxonomy" id="34615"/>
    <lineage>
        <taxon>Eukaryota</taxon>
        <taxon>Metazoa</taxon>
        <taxon>Ecdysozoa</taxon>
        <taxon>Arthropoda</taxon>
        <taxon>Chelicerata</taxon>
        <taxon>Arachnida</taxon>
        <taxon>Acari</taxon>
        <taxon>Parasitiformes</taxon>
        <taxon>Ixodida</taxon>
        <taxon>Ixodoidea</taxon>
        <taxon>Ixodidae</taxon>
        <taxon>Ixodinae</taxon>
        <taxon>Ixodes</taxon>
    </lineage>
</organism>
<keyword evidence="2" id="KW-1185">Reference proteome</keyword>
<feature type="non-terminal residue" evidence="1">
    <location>
        <position position="83"/>
    </location>
</feature>
<dbReference type="EMBL" id="JABSTQ010009361">
    <property type="protein sequence ID" value="KAG0430025.1"/>
    <property type="molecule type" value="Genomic_DNA"/>
</dbReference>
<reference evidence="1 2" key="1">
    <citation type="journal article" date="2020" name="Cell">
        <title>Large-Scale Comparative Analyses of Tick Genomes Elucidate Their Genetic Diversity and Vector Capacities.</title>
        <authorList>
            <consortium name="Tick Genome and Microbiome Consortium (TIGMIC)"/>
            <person name="Jia N."/>
            <person name="Wang J."/>
            <person name="Shi W."/>
            <person name="Du L."/>
            <person name="Sun Y."/>
            <person name="Zhan W."/>
            <person name="Jiang J.F."/>
            <person name="Wang Q."/>
            <person name="Zhang B."/>
            <person name="Ji P."/>
            <person name="Bell-Sakyi L."/>
            <person name="Cui X.M."/>
            <person name="Yuan T.T."/>
            <person name="Jiang B.G."/>
            <person name="Yang W.F."/>
            <person name="Lam T.T."/>
            <person name="Chang Q.C."/>
            <person name="Ding S.J."/>
            <person name="Wang X.J."/>
            <person name="Zhu J.G."/>
            <person name="Ruan X.D."/>
            <person name="Zhao L."/>
            <person name="Wei J.T."/>
            <person name="Ye R.Z."/>
            <person name="Que T.C."/>
            <person name="Du C.H."/>
            <person name="Zhou Y.H."/>
            <person name="Cheng J.X."/>
            <person name="Dai P.F."/>
            <person name="Guo W.B."/>
            <person name="Han X.H."/>
            <person name="Huang E.J."/>
            <person name="Li L.F."/>
            <person name="Wei W."/>
            <person name="Gao Y.C."/>
            <person name="Liu J.Z."/>
            <person name="Shao H.Z."/>
            <person name="Wang X."/>
            <person name="Wang C.C."/>
            <person name="Yang T.C."/>
            <person name="Huo Q.B."/>
            <person name="Li W."/>
            <person name="Chen H.Y."/>
            <person name="Chen S.E."/>
            <person name="Zhou L.G."/>
            <person name="Ni X.B."/>
            <person name="Tian J.H."/>
            <person name="Sheng Y."/>
            <person name="Liu T."/>
            <person name="Pan Y.S."/>
            <person name="Xia L.Y."/>
            <person name="Li J."/>
            <person name="Zhao F."/>
            <person name="Cao W.C."/>
        </authorList>
    </citation>
    <scope>NUCLEOTIDE SEQUENCE [LARGE SCALE GENOMIC DNA]</scope>
    <source>
        <strain evidence="1">Iper-2018</strain>
    </source>
</reference>
<sequence length="83" mass="9465">AAAQRLRRQAPPELRPNQHHSPRMSTVQRVQRLSRLRPILRLLPPVPAVPSMLSLRLAFGRGCTACCRKWHPKPLVESEARCL</sequence>
<name>A0AC60QB56_IXOPE</name>
<comment type="caution">
    <text evidence="1">The sequence shown here is derived from an EMBL/GenBank/DDBJ whole genome shotgun (WGS) entry which is preliminary data.</text>
</comment>
<proteinExistence type="predicted"/>
<accession>A0AC60QB56</accession>
<gene>
    <name evidence="1" type="ORF">HPB47_023075</name>
</gene>
<evidence type="ECO:0000313" key="1">
    <source>
        <dbReference type="EMBL" id="KAG0430025.1"/>
    </source>
</evidence>
<protein>
    <submittedName>
        <fullName evidence="1">Uncharacterized protein</fullName>
    </submittedName>
</protein>
<evidence type="ECO:0000313" key="2">
    <source>
        <dbReference type="Proteomes" id="UP000805193"/>
    </source>
</evidence>
<dbReference type="Proteomes" id="UP000805193">
    <property type="component" value="Unassembled WGS sequence"/>
</dbReference>
<feature type="non-terminal residue" evidence="1">
    <location>
        <position position="1"/>
    </location>
</feature>